<feature type="non-terminal residue" evidence="1">
    <location>
        <position position="1"/>
    </location>
</feature>
<keyword evidence="2" id="KW-1185">Reference proteome</keyword>
<name>A0AA38NUP7_9AGAR</name>
<proteinExistence type="predicted"/>
<comment type="caution">
    <text evidence="1">The sequence shown here is derived from an EMBL/GenBank/DDBJ whole genome shotgun (WGS) entry which is preliminary data.</text>
</comment>
<organism evidence="1 2">
    <name type="scientific">Lentinula raphanica</name>
    <dbReference type="NCBI Taxonomy" id="153919"/>
    <lineage>
        <taxon>Eukaryota</taxon>
        <taxon>Fungi</taxon>
        <taxon>Dikarya</taxon>
        <taxon>Basidiomycota</taxon>
        <taxon>Agaricomycotina</taxon>
        <taxon>Agaricomycetes</taxon>
        <taxon>Agaricomycetidae</taxon>
        <taxon>Agaricales</taxon>
        <taxon>Marasmiineae</taxon>
        <taxon>Omphalotaceae</taxon>
        <taxon>Lentinula</taxon>
    </lineage>
</organism>
<evidence type="ECO:0000313" key="2">
    <source>
        <dbReference type="Proteomes" id="UP001163846"/>
    </source>
</evidence>
<dbReference type="EMBL" id="MU807964">
    <property type="protein sequence ID" value="KAJ3830978.1"/>
    <property type="molecule type" value="Genomic_DNA"/>
</dbReference>
<reference evidence="1" key="1">
    <citation type="submission" date="2022-08" db="EMBL/GenBank/DDBJ databases">
        <authorList>
            <consortium name="DOE Joint Genome Institute"/>
            <person name="Min B."/>
            <person name="Riley R."/>
            <person name="Sierra-Patev S."/>
            <person name="Naranjo-Ortiz M."/>
            <person name="Looney B."/>
            <person name="Konkel Z."/>
            <person name="Slot J.C."/>
            <person name="Sakamoto Y."/>
            <person name="Steenwyk J.L."/>
            <person name="Rokas A."/>
            <person name="Carro J."/>
            <person name="Camarero S."/>
            <person name="Ferreira P."/>
            <person name="Molpeceres G."/>
            <person name="Ruiz-Duenas F.J."/>
            <person name="Serrano A."/>
            <person name="Henrissat B."/>
            <person name="Drula E."/>
            <person name="Hughes K.W."/>
            <person name="Mata J.L."/>
            <person name="Ishikawa N.K."/>
            <person name="Vargas-Isla R."/>
            <person name="Ushijima S."/>
            <person name="Smith C.A."/>
            <person name="Ahrendt S."/>
            <person name="Andreopoulos W."/>
            <person name="He G."/>
            <person name="Labutti K."/>
            <person name="Lipzen A."/>
            <person name="Ng V."/>
            <person name="Sandor L."/>
            <person name="Barry K."/>
            <person name="Martinez A.T."/>
            <person name="Xiao Y."/>
            <person name="Gibbons J.G."/>
            <person name="Terashima K."/>
            <person name="Hibbett D.S."/>
            <person name="Grigoriev I.V."/>
        </authorList>
    </citation>
    <scope>NUCLEOTIDE SEQUENCE</scope>
    <source>
        <strain evidence="1">TFB9207</strain>
    </source>
</reference>
<dbReference type="AlphaFoldDB" id="A0AA38NUP7"/>
<dbReference type="Proteomes" id="UP001163846">
    <property type="component" value="Unassembled WGS sequence"/>
</dbReference>
<evidence type="ECO:0000313" key="1">
    <source>
        <dbReference type="EMBL" id="KAJ3830978.1"/>
    </source>
</evidence>
<sequence>FMMWLRIRPLFLWRLSLPNRGKFYTNKEWRKMLYAMDENQSANSKGRAEIPLELKEVVKDSQQYGIDFDDSNIASAPALWKGAPVLVLNNGMPEPDVVKAAVWELYEINFRLEFIMLDRELLPEPVGASEYGEQLRHKWMEREVVLSQCWPGLAFRPDTTCPGLSSCDKYPQTILPRIPFLKAFHQVVRSWPGAKPSELVNEFPAVEESNLTPLRDVEAALANYYVRTFLKTFHRPAILPHYMS</sequence>
<accession>A0AA38NUP7</accession>
<gene>
    <name evidence="1" type="ORF">F5878DRAFT_550013</name>
</gene>
<protein>
    <submittedName>
        <fullName evidence="1">Uncharacterized protein</fullName>
    </submittedName>
</protein>